<dbReference type="Proteomes" id="UP001175226">
    <property type="component" value="Unassembled WGS sequence"/>
</dbReference>
<proteinExistence type="predicted"/>
<sequence length="328" mass="36393">MTKQMKCKSKKDVDPQTSNFRNSTLDQIAFYGYQSKPASLLQGIHFNSTAPHCLPVLLRNQNQRNIEDPMNLDDEDTIHTILVPNLSMLLGFIFVPDMPMFSPPLDDTITGHLAFTLLPAAGFPAIQGWIKLGTAINLSNMVKHSQEGLRKSKCLIFTITQITDALTNTVQGVTGNDSICLSPPNSPEVLAFLTGNCNALSSSLSPEQAVNYIVKSVGVKKMDLIITGEQKERVWVVYATSPTTMFNIHIAWCNLVRSLPFNADLATYGKGVQYLKDLCLLHTAMRSNNTPTIDFDTLQIMKAKMKPITGKALYKNICRMKRKSILPN</sequence>
<dbReference type="EMBL" id="JAUEPT010000048">
    <property type="protein sequence ID" value="KAK0437478.1"/>
    <property type="molecule type" value="Genomic_DNA"/>
</dbReference>
<dbReference type="AlphaFoldDB" id="A0AA39MKQ3"/>
<reference evidence="1" key="1">
    <citation type="submission" date="2023-06" db="EMBL/GenBank/DDBJ databases">
        <authorList>
            <consortium name="Lawrence Berkeley National Laboratory"/>
            <person name="Ahrendt S."/>
            <person name="Sahu N."/>
            <person name="Indic B."/>
            <person name="Wong-Bajracharya J."/>
            <person name="Merenyi Z."/>
            <person name="Ke H.-M."/>
            <person name="Monk M."/>
            <person name="Kocsube S."/>
            <person name="Drula E."/>
            <person name="Lipzen A."/>
            <person name="Balint B."/>
            <person name="Henrissat B."/>
            <person name="Andreopoulos B."/>
            <person name="Martin F.M."/>
            <person name="Harder C.B."/>
            <person name="Rigling D."/>
            <person name="Ford K.L."/>
            <person name="Foster G.D."/>
            <person name="Pangilinan J."/>
            <person name="Papanicolaou A."/>
            <person name="Barry K."/>
            <person name="LaButti K."/>
            <person name="Viragh M."/>
            <person name="Koriabine M."/>
            <person name="Yan M."/>
            <person name="Riley R."/>
            <person name="Champramary S."/>
            <person name="Plett K.L."/>
            <person name="Tsai I.J."/>
            <person name="Slot J."/>
            <person name="Sipos G."/>
            <person name="Plett J."/>
            <person name="Nagy L.G."/>
            <person name="Grigoriev I.V."/>
        </authorList>
    </citation>
    <scope>NUCLEOTIDE SEQUENCE</scope>
    <source>
        <strain evidence="1">FPL87.14</strain>
    </source>
</reference>
<protein>
    <submittedName>
        <fullName evidence="1">Uncharacterized protein</fullName>
    </submittedName>
</protein>
<accession>A0AA39MKQ3</accession>
<evidence type="ECO:0000313" key="2">
    <source>
        <dbReference type="Proteomes" id="UP001175226"/>
    </source>
</evidence>
<name>A0AA39MKQ3_9AGAR</name>
<evidence type="ECO:0000313" key="1">
    <source>
        <dbReference type="EMBL" id="KAK0437478.1"/>
    </source>
</evidence>
<gene>
    <name evidence="1" type="ORF">EV421DRAFT_1738946</name>
</gene>
<keyword evidence="2" id="KW-1185">Reference proteome</keyword>
<comment type="caution">
    <text evidence="1">The sequence shown here is derived from an EMBL/GenBank/DDBJ whole genome shotgun (WGS) entry which is preliminary data.</text>
</comment>
<organism evidence="1 2">
    <name type="scientific">Armillaria borealis</name>
    <dbReference type="NCBI Taxonomy" id="47425"/>
    <lineage>
        <taxon>Eukaryota</taxon>
        <taxon>Fungi</taxon>
        <taxon>Dikarya</taxon>
        <taxon>Basidiomycota</taxon>
        <taxon>Agaricomycotina</taxon>
        <taxon>Agaricomycetes</taxon>
        <taxon>Agaricomycetidae</taxon>
        <taxon>Agaricales</taxon>
        <taxon>Marasmiineae</taxon>
        <taxon>Physalacriaceae</taxon>
        <taxon>Armillaria</taxon>
    </lineage>
</organism>